<dbReference type="RefSeq" id="XP_016512631.1">
    <property type="nucleotide sequence ID" value="XM_016657145.1"/>
</dbReference>
<dbReference type="PaxDb" id="4097-A0A1S4DH04"/>
<dbReference type="OMA" id="WYRANMA"/>
<accession>A0A1S4DH04</accession>
<proteinExistence type="predicted"/>
<feature type="domain" description="Reverse transcriptase Ty1/copia-type" evidence="1">
    <location>
        <begin position="53"/>
        <end position="151"/>
    </location>
</feature>
<dbReference type="KEGG" id="nta:107829681"/>
<dbReference type="AlphaFoldDB" id="A0A1S4DH04"/>
<dbReference type="STRING" id="4097.A0A1S4DH04"/>
<gene>
    <name evidence="2" type="primary">LOC107829681</name>
</gene>
<dbReference type="OrthoDB" id="411615at2759"/>
<evidence type="ECO:0000313" key="2">
    <source>
        <dbReference type="RefSeq" id="XP_016512631.1"/>
    </source>
</evidence>
<organism evidence="2">
    <name type="scientific">Nicotiana tabacum</name>
    <name type="common">Common tobacco</name>
    <dbReference type="NCBI Taxonomy" id="4097"/>
    <lineage>
        <taxon>Eukaryota</taxon>
        <taxon>Viridiplantae</taxon>
        <taxon>Streptophyta</taxon>
        <taxon>Embryophyta</taxon>
        <taxon>Tracheophyta</taxon>
        <taxon>Spermatophyta</taxon>
        <taxon>Magnoliopsida</taxon>
        <taxon>eudicotyledons</taxon>
        <taxon>Gunneridae</taxon>
        <taxon>Pentapetalae</taxon>
        <taxon>asterids</taxon>
        <taxon>lamiids</taxon>
        <taxon>Solanales</taxon>
        <taxon>Solanaceae</taxon>
        <taxon>Nicotianoideae</taxon>
        <taxon>Nicotianeae</taxon>
        <taxon>Nicotiana</taxon>
    </lineage>
</organism>
<dbReference type="Pfam" id="PF07727">
    <property type="entry name" value="RVT_2"/>
    <property type="match status" value="1"/>
</dbReference>
<protein>
    <submittedName>
        <fullName evidence="2">Uncharacterized mitochondrial protein AtMg00820-like</fullName>
    </submittedName>
</protein>
<evidence type="ECO:0000259" key="1">
    <source>
        <dbReference type="Pfam" id="PF07727"/>
    </source>
</evidence>
<name>A0A1S4DH04_TOBAC</name>
<reference evidence="2" key="1">
    <citation type="submission" date="2025-08" db="UniProtKB">
        <authorList>
            <consortium name="RefSeq"/>
        </authorList>
    </citation>
    <scope>IDENTIFICATION</scope>
</reference>
<dbReference type="InterPro" id="IPR013103">
    <property type="entry name" value="RVT_2"/>
</dbReference>
<sequence>MQDFLSHDGISVKYKAYLSKITSLKEPSSYEEAASDPKWVEAITQELNALKENETWSLVDLPTEKVPIGCKWVFKIKYRADGEFKRYKARLVAKWYNQIEGLDYQETFSLVVKMVTARVVLALAAAHNWNLHQMDVYNAFLQGNLIEEVYM</sequence>